<proteinExistence type="predicted"/>
<gene>
    <name evidence="1" type="ORF">ANE_LOCUS4996</name>
</gene>
<evidence type="ECO:0000313" key="2">
    <source>
        <dbReference type="Proteomes" id="UP000489600"/>
    </source>
</evidence>
<sequence>MCPKDRRCCGGFRSFVLEGGRGSLGPGRIRVLVRLRRVKDTPSGCCGEVLSSESDPLAVWLGRCWAYGDRVVGFGLL</sequence>
<name>A0A565AYR7_9BRAS</name>
<keyword evidence="2" id="KW-1185">Reference proteome</keyword>
<reference evidence="1" key="1">
    <citation type="submission" date="2019-07" db="EMBL/GenBank/DDBJ databases">
        <authorList>
            <person name="Dittberner H."/>
        </authorList>
    </citation>
    <scope>NUCLEOTIDE SEQUENCE [LARGE SCALE GENOMIC DNA]</scope>
</reference>
<accession>A0A565AYR7</accession>
<dbReference type="Proteomes" id="UP000489600">
    <property type="component" value="Unassembled WGS sequence"/>
</dbReference>
<protein>
    <submittedName>
        <fullName evidence="1">Uncharacterized protein</fullName>
    </submittedName>
</protein>
<dbReference type="EMBL" id="CABITT030000002">
    <property type="protein sequence ID" value="VVA94551.1"/>
    <property type="molecule type" value="Genomic_DNA"/>
</dbReference>
<dbReference type="AlphaFoldDB" id="A0A565AYR7"/>
<comment type="caution">
    <text evidence="1">The sequence shown here is derived from an EMBL/GenBank/DDBJ whole genome shotgun (WGS) entry which is preliminary data.</text>
</comment>
<organism evidence="1 2">
    <name type="scientific">Arabis nemorensis</name>
    <dbReference type="NCBI Taxonomy" id="586526"/>
    <lineage>
        <taxon>Eukaryota</taxon>
        <taxon>Viridiplantae</taxon>
        <taxon>Streptophyta</taxon>
        <taxon>Embryophyta</taxon>
        <taxon>Tracheophyta</taxon>
        <taxon>Spermatophyta</taxon>
        <taxon>Magnoliopsida</taxon>
        <taxon>eudicotyledons</taxon>
        <taxon>Gunneridae</taxon>
        <taxon>Pentapetalae</taxon>
        <taxon>rosids</taxon>
        <taxon>malvids</taxon>
        <taxon>Brassicales</taxon>
        <taxon>Brassicaceae</taxon>
        <taxon>Arabideae</taxon>
        <taxon>Arabis</taxon>
    </lineage>
</organism>
<evidence type="ECO:0000313" key="1">
    <source>
        <dbReference type="EMBL" id="VVA94551.1"/>
    </source>
</evidence>